<evidence type="ECO:0000256" key="4">
    <source>
        <dbReference type="ARBA" id="ARBA00048574"/>
    </source>
</evidence>
<dbReference type="InterPro" id="IPR005551">
    <property type="entry name" value="CitX"/>
</dbReference>
<gene>
    <name evidence="6" type="primary">citX</name>
    <name evidence="5" type="ORF">AWM72_00860</name>
    <name evidence="6" type="ORF">CYJ28_08785</name>
</gene>
<dbReference type="OrthoDB" id="3196716at2"/>
<evidence type="ECO:0000256" key="3">
    <source>
        <dbReference type="ARBA" id="ARBA00022695"/>
    </source>
</evidence>
<dbReference type="NCBIfam" id="TIGR03124">
    <property type="entry name" value="citrate_citX"/>
    <property type="match status" value="1"/>
</dbReference>
<dbReference type="EC" id="2.7.7.61" evidence="1"/>
<dbReference type="Pfam" id="PF03802">
    <property type="entry name" value="CitX"/>
    <property type="match status" value="1"/>
</dbReference>
<dbReference type="EMBL" id="CP014160">
    <property type="protein sequence ID" value="AMB93418.1"/>
    <property type="molecule type" value="Genomic_DNA"/>
</dbReference>
<accession>A0A0X8FA61</accession>
<organism evidence="5 7">
    <name type="scientific">Aerococcus sanguinicola</name>
    <dbReference type="NCBI Taxonomy" id="119206"/>
    <lineage>
        <taxon>Bacteria</taxon>
        <taxon>Bacillati</taxon>
        <taxon>Bacillota</taxon>
        <taxon>Bacilli</taxon>
        <taxon>Lactobacillales</taxon>
        <taxon>Aerococcaceae</taxon>
        <taxon>Aerococcus</taxon>
    </lineage>
</organism>
<comment type="catalytic activity">
    <reaction evidence="4">
        <text>apo-[citrate lyase ACP] + 2'-(5''-triphospho-alpha-D-ribosyl)-3'-dephospho-CoA = holo-[citrate lyase ACP] + diphosphate</text>
        <dbReference type="Rhea" id="RHEA:16333"/>
        <dbReference type="Rhea" id="RHEA-COMP:10157"/>
        <dbReference type="Rhea" id="RHEA-COMP:10158"/>
        <dbReference type="ChEBI" id="CHEBI:29999"/>
        <dbReference type="ChEBI" id="CHEBI:33019"/>
        <dbReference type="ChEBI" id="CHEBI:61378"/>
        <dbReference type="ChEBI" id="CHEBI:82683"/>
        <dbReference type="EC" id="2.7.7.61"/>
    </reaction>
</comment>
<dbReference type="GeneID" id="92902622"/>
<protein>
    <recommendedName>
        <fullName evidence="1">citrate lyase holo-[acyl-carrier protein] synthase</fullName>
        <ecNumber evidence="1">2.7.7.61</ecNumber>
    </recommendedName>
</protein>
<keyword evidence="3" id="KW-0548">Nucleotidyltransferase</keyword>
<dbReference type="AlphaFoldDB" id="A0A0X8FA61"/>
<keyword evidence="2" id="KW-0808">Transferase</keyword>
<dbReference type="GO" id="GO:0051191">
    <property type="term" value="P:prosthetic group biosynthetic process"/>
    <property type="evidence" value="ECO:0007669"/>
    <property type="project" value="InterPro"/>
</dbReference>
<reference evidence="5 7" key="1">
    <citation type="journal article" date="2016" name="Genome Announc.">
        <title>Complete Genome Sequences of Aerococcus christensenii CCUG 28831T, Aerococcus sanguinicola CCUG 43001T, Aerococcus urinae CCUG 36881T, Aerococcus urinaeequi CCUG 28094T, Aerococcus urinaehominis CCUG 42038 BT, and Aerococcus viridans CCUG 4311T.</title>
        <authorList>
            <person name="Carkaci D."/>
            <person name="Dargis R."/>
            <person name="Nielsen X.C."/>
            <person name="Skovgaard O."/>
            <person name="Fuursted K."/>
            <person name="Christensen J.J."/>
        </authorList>
    </citation>
    <scope>NUCLEOTIDE SEQUENCE [LARGE SCALE GENOMIC DNA]</scope>
    <source>
        <strain evidence="5 7">CCUG43001</strain>
    </source>
</reference>
<dbReference type="EMBL" id="PKGY01000005">
    <property type="protein sequence ID" value="PKZ21074.1"/>
    <property type="molecule type" value="Genomic_DNA"/>
</dbReference>
<reference evidence="7" key="2">
    <citation type="submission" date="2016-01" db="EMBL/GenBank/DDBJ databases">
        <title>Six Aerococcus type strain genome sequencing and assembly using PacBio and Illumina Hiseq.</title>
        <authorList>
            <person name="Carkaci D."/>
            <person name="Dargis R."/>
            <person name="Nielsen X.C."/>
            <person name="Skovgaard O."/>
            <person name="Fuursted K."/>
            <person name="Christensen J.J."/>
        </authorList>
    </citation>
    <scope>NUCLEOTIDE SEQUENCE [LARGE SCALE GENOMIC DNA]</scope>
    <source>
        <strain evidence="7">CCUG43001</strain>
    </source>
</reference>
<keyword evidence="7" id="KW-1185">Reference proteome</keyword>
<evidence type="ECO:0000313" key="5">
    <source>
        <dbReference type="EMBL" id="AMB93418.1"/>
    </source>
</evidence>
<dbReference type="RefSeq" id="WP_067971813.1">
    <property type="nucleotide sequence ID" value="NZ_CAJHKM010000003.1"/>
</dbReference>
<dbReference type="GO" id="GO:0050519">
    <property type="term" value="F:holo-citrate lyase synthase activity"/>
    <property type="evidence" value="ECO:0007669"/>
    <property type="project" value="UniProtKB-EC"/>
</dbReference>
<dbReference type="Proteomes" id="UP000234239">
    <property type="component" value="Unassembled WGS sequence"/>
</dbReference>
<evidence type="ECO:0000313" key="7">
    <source>
        <dbReference type="Proteomes" id="UP000069912"/>
    </source>
</evidence>
<evidence type="ECO:0000256" key="1">
    <source>
        <dbReference type="ARBA" id="ARBA00012524"/>
    </source>
</evidence>
<evidence type="ECO:0000256" key="2">
    <source>
        <dbReference type="ARBA" id="ARBA00022679"/>
    </source>
</evidence>
<dbReference type="Proteomes" id="UP000069912">
    <property type="component" value="Chromosome"/>
</dbReference>
<evidence type="ECO:0000313" key="8">
    <source>
        <dbReference type="Proteomes" id="UP000234239"/>
    </source>
</evidence>
<sequence length="199" mass="22195">MTIDTVKKLSQALQTGPLCNLEDALDSREARASLQEAWLNQAPVGATLIALKLNMPGPYKRSPLSDQVFDLAKSDLQDYCRETFAGAVVKEGGRSSLAGREYFILVDQAASEVKSCLVELEEETDLGRLMDIDCLYMDEAGQQESLSRVQVGLPKRKCFVCQRDAKLCARSRQHDFDTIYQAIAKMIVEDGRIQDEEIN</sequence>
<proteinExistence type="predicted"/>
<name>A0A0X8FA61_9LACT</name>
<dbReference type="GO" id="GO:0016829">
    <property type="term" value="F:lyase activity"/>
    <property type="evidence" value="ECO:0007669"/>
    <property type="project" value="UniProtKB-KW"/>
</dbReference>
<keyword evidence="6" id="KW-0456">Lyase</keyword>
<reference evidence="6 8" key="3">
    <citation type="submission" date="2017-12" db="EMBL/GenBank/DDBJ databases">
        <title>Phylogenetic diversity of female urinary microbiome.</title>
        <authorList>
            <person name="Thomas-White K."/>
            <person name="Wolfe A.J."/>
        </authorList>
    </citation>
    <scope>NUCLEOTIDE SEQUENCE [LARGE SCALE GENOMIC DNA]</scope>
    <source>
        <strain evidence="6 8">UMB0139</strain>
    </source>
</reference>
<evidence type="ECO:0000313" key="6">
    <source>
        <dbReference type="EMBL" id="PKZ21074.1"/>
    </source>
</evidence>
<dbReference type="KEGG" id="asan:AWM72_00860"/>